<dbReference type="Proteomes" id="UP001162030">
    <property type="component" value="Chromosome"/>
</dbReference>
<reference evidence="4 5" key="1">
    <citation type="submission" date="2023-03" db="EMBL/GenBank/DDBJ databases">
        <authorList>
            <person name="Pearce D."/>
        </authorList>
    </citation>
    <scope>NUCLEOTIDE SEQUENCE [LARGE SCALE GENOMIC DNA]</scope>
    <source>
        <strain evidence="4">Msz</strain>
    </source>
</reference>
<evidence type="ECO:0000256" key="1">
    <source>
        <dbReference type="ARBA" id="ARBA00022603"/>
    </source>
</evidence>
<dbReference type="CDD" id="cd18095">
    <property type="entry name" value="SpoU-like_rRNA-MTase"/>
    <property type="match status" value="1"/>
</dbReference>
<dbReference type="EC" id="2.1.1.-" evidence="4"/>
<dbReference type="PANTHER" id="PTHR46429">
    <property type="entry name" value="23S RRNA (GUANOSINE-2'-O-)-METHYLTRANSFERASE RLMB"/>
    <property type="match status" value="1"/>
</dbReference>
<proteinExistence type="predicted"/>
<evidence type="ECO:0000256" key="2">
    <source>
        <dbReference type="ARBA" id="ARBA00022679"/>
    </source>
</evidence>
<dbReference type="Pfam" id="PF00588">
    <property type="entry name" value="SpoU_methylase"/>
    <property type="match status" value="1"/>
</dbReference>
<dbReference type="SUPFAM" id="SSF55315">
    <property type="entry name" value="L30e-like"/>
    <property type="match status" value="1"/>
</dbReference>
<dbReference type="InterPro" id="IPR029064">
    <property type="entry name" value="Ribosomal_eL30-like_sf"/>
</dbReference>
<dbReference type="EMBL" id="OX458333">
    <property type="protein sequence ID" value="CAI8885352.1"/>
    <property type="molecule type" value="Genomic_DNA"/>
</dbReference>
<name>A0ABN8X9N9_9GAMM</name>
<keyword evidence="1 4" id="KW-0489">Methyltransferase</keyword>
<protein>
    <submittedName>
        <fullName evidence="4">RNA methyltransferase, TrmH family</fullName>
        <ecNumber evidence="4">2.1.1.-</ecNumber>
    </submittedName>
</protein>
<dbReference type="GO" id="GO:0032259">
    <property type="term" value="P:methylation"/>
    <property type="evidence" value="ECO:0007669"/>
    <property type="project" value="UniProtKB-KW"/>
</dbReference>
<dbReference type="InterPro" id="IPR001537">
    <property type="entry name" value="SpoU_MeTrfase"/>
</dbReference>
<sequence>MTALFRRDPDRVLRFFYEERMVPFVGEFCAYMARVRRPYRMVEDEELARIAGSMLHGGIVAVAEPQPIRPFDLAEARRWARSGQTLFILDGVSNSHNLGAIARTLAFFGFRHLLISDHPAQTGLSDSAYRVAEGGLEYVQVYKATSLPDALQRLRHDYRVAGTALGRGVPLETLEQDPRPIALVLGNEEQGAPAATLAACETIVTLPGSGQIQSLNVSATAAILAYALRPKTNENRRVHFPNPLKEKPKRVVARKRTG</sequence>
<dbReference type="PANTHER" id="PTHR46429:SF2">
    <property type="entry name" value="TRNA_RRNA METHYLTRANSFERASE"/>
    <property type="match status" value="1"/>
</dbReference>
<evidence type="ECO:0000313" key="4">
    <source>
        <dbReference type="EMBL" id="CAI8885352.1"/>
    </source>
</evidence>
<dbReference type="GO" id="GO:0008168">
    <property type="term" value="F:methyltransferase activity"/>
    <property type="evidence" value="ECO:0007669"/>
    <property type="project" value="UniProtKB-KW"/>
</dbReference>
<keyword evidence="5" id="KW-1185">Reference proteome</keyword>
<dbReference type="InterPro" id="IPR004441">
    <property type="entry name" value="rRNA_MeTrfase_TrmH"/>
</dbReference>
<feature type="domain" description="tRNA/rRNA methyltransferase SpoU type" evidence="3">
    <location>
        <begin position="86"/>
        <end position="226"/>
    </location>
</feature>
<gene>
    <name evidence="4" type="ORF">MSZNOR_3139</name>
</gene>
<keyword evidence="2 4" id="KW-0808">Transferase</keyword>
<dbReference type="InterPro" id="IPR029026">
    <property type="entry name" value="tRNA_m1G_MTases_N"/>
</dbReference>
<dbReference type="SUPFAM" id="SSF75217">
    <property type="entry name" value="alpha/beta knot"/>
    <property type="match status" value="1"/>
</dbReference>
<dbReference type="Gene3D" id="3.40.1280.10">
    <property type="match status" value="1"/>
</dbReference>
<dbReference type="InterPro" id="IPR029028">
    <property type="entry name" value="Alpha/beta_knot_MTases"/>
</dbReference>
<accession>A0ABN8X9N9</accession>
<evidence type="ECO:0000259" key="3">
    <source>
        <dbReference type="Pfam" id="PF00588"/>
    </source>
</evidence>
<organism evidence="4 5">
    <name type="scientific">Methylocaldum szegediense</name>
    <dbReference type="NCBI Taxonomy" id="73780"/>
    <lineage>
        <taxon>Bacteria</taxon>
        <taxon>Pseudomonadati</taxon>
        <taxon>Pseudomonadota</taxon>
        <taxon>Gammaproteobacteria</taxon>
        <taxon>Methylococcales</taxon>
        <taxon>Methylococcaceae</taxon>
        <taxon>Methylocaldum</taxon>
    </lineage>
</organism>
<evidence type="ECO:0000313" key="5">
    <source>
        <dbReference type="Proteomes" id="UP001162030"/>
    </source>
</evidence>